<name>A0A1U7RS09_ALLSI</name>
<dbReference type="PANTHER" id="PTHR31359">
    <property type="entry name" value="TRANSMEMBRANE PROTEIN 92"/>
    <property type="match status" value="1"/>
</dbReference>
<accession>A0A1U7RS09</accession>
<dbReference type="RefSeq" id="XP_006017927.1">
    <property type="nucleotide sequence ID" value="XM_006017865.3"/>
</dbReference>
<evidence type="ECO:0000256" key="2">
    <source>
        <dbReference type="SAM" id="SignalP"/>
    </source>
</evidence>
<keyword evidence="1" id="KW-0472">Membrane</keyword>
<keyword evidence="1" id="KW-1133">Transmembrane helix</keyword>
<evidence type="ECO:0000313" key="4">
    <source>
        <dbReference type="RefSeq" id="XP_006017927.1"/>
    </source>
</evidence>
<dbReference type="AlphaFoldDB" id="A0A1U7RS09"/>
<feature type="chain" id="PRO_5010567909" evidence="2">
    <location>
        <begin position="23"/>
        <end position="167"/>
    </location>
</feature>
<evidence type="ECO:0000313" key="3">
    <source>
        <dbReference type="Proteomes" id="UP000189705"/>
    </source>
</evidence>
<protein>
    <submittedName>
        <fullName evidence="4">Transmembrane protein 92</fullName>
    </submittedName>
</protein>
<feature type="signal peptide" evidence="2">
    <location>
        <begin position="1"/>
        <end position="22"/>
    </location>
</feature>
<organism evidence="3 4">
    <name type="scientific">Alligator sinensis</name>
    <name type="common">Chinese alligator</name>
    <dbReference type="NCBI Taxonomy" id="38654"/>
    <lineage>
        <taxon>Eukaryota</taxon>
        <taxon>Metazoa</taxon>
        <taxon>Chordata</taxon>
        <taxon>Craniata</taxon>
        <taxon>Vertebrata</taxon>
        <taxon>Euteleostomi</taxon>
        <taxon>Archelosauria</taxon>
        <taxon>Archosauria</taxon>
        <taxon>Crocodylia</taxon>
        <taxon>Alligatoridae</taxon>
        <taxon>Alligatorinae</taxon>
        <taxon>Alligator</taxon>
    </lineage>
</organism>
<proteinExistence type="predicted"/>
<evidence type="ECO:0000256" key="1">
    <source>
        <dbReference type="SAM" id="Phobius"/>
    </source>
</evidence>
<gene>
    <name evidence="4" type="primary">LOC102382289</name>
</gene>
<keyword evidence="1 4" id="KW-0812">Transmembrane</keyword>
<dbReference type="GO" id="GO:0005654">
    <property type="term" value="C:nucleoplasm"/>
    <property type="evidence" value="ECO:0007669"/>
    <property type="project" value="TreeGrafter"/>
</dbReference>
<dbReference type="InParanoid" id="A0A1U7RS09"/>
<dbReference type="PANTHER" id="PTHR31359:SF31">
    <property type="entry name" value="TRANSMEMBRANE PROTEIN 92"/>
    <property type="match status" value="1"/>
</dbReference>
<dbReference type="KEGG" id="asn:102382289"/>
<reference evidence="4" key="1">
    <citation type="submission" date="2025-08" db="UniProtKB">
        <authorList>
            <consortium name="RefSeq"/>
        </authorList>
    </citation>
    <scope>IDENTIFICATION</scope>
</reference>
<keyword evidence="2" id="KW-0732">Signal</keyword>
<keyword evidence="3" id="KW-1185">Reference proteome</keyword>
<dbReference type="Proteomes" id="UP000189705">
    <property type="component" value="Unplaced"/>
</dbReference>
<sequence length="167" mass="18580">MRAARLRGVLLCLLAAAQQVSLQTFINCGTFLCVNSYCCDDHCCSDIQEFPEYNRSPINPYGYIFITLAVIVSGVIFSVACICCYKFCNRPSQQEDVERSQPYVLPASAPSTLPELPAYNQYDDPPPYSEVTSKPFMYPPLEIQPPCYSNVIAEEPPAPMNSVQTSL</sequence>
<feature type="transmembrane region" description="Helical" evidence="1">
    <location>
        <begin position="61"/>
        <end position="85"/>
    </location>
</feature>
<dbReference type="GeneID" id="102382289"/>